<dbReference type="RefSeq" id="WP_087916788.1">
    <property type="nucleotide sequence ID" value="NZ_CP021780.1"/>
</dbReference>
<dbReference type="Gene3D" id="3.90.70.10">
    <property type="entry name" value="Cysteine proteinases"/>
    <property type="match status" value="1"/>
</dbReference>
<keyword evidence="3" id="KW-1185">Reference proteome</keyword>
<proteinExistence type="predicted"/>
<dbReference type="AlphaFoldDB" id="A0A2Z2KHX3"/>
<reference evidence="2 3" key="1">
    <citation type="submission" date="2017-06" db="EMBL/GenBank/DDBJ databases">
        <title>Complete genome sequence of Paenibacillus donghaensis KCTC 13049T isolated from East Sea sediment, South Korea.</title>
        <authorList>
            <person name="Jung B.K."/>
            <person name="Hong S.-J."/>
            <person name="Shin J.-H."/>
        </authorList>
    </citation>
    <scope>NUCLEOTIDE SEQUENCE [LARGE SCALE GENOMIC DNA]</scope>
    <source>
        <strain evidence="2 3">KCTC 13049</strain>
    </source>
</reference>
<dbReference type="EMBL" id="CP021780">
    <property type="protein sequence ID" value="ASA22790.1"/>
    <property type="molecule type" value="Genomic_DNA"/>
</dbReference>
<evidence type="ECO:0000313" key="2">
    <source>
        <dbReference type="EMBL" id="ASA22790.1"/>
    </source>
</evidence>
<organism evidence="2 3">
    <name type="scientific">Paenibacillus donghaensis</name>
    <dbReference type="NCBI Taxonomy" id="414771"/>
    <lineage>
        <taxon>Bacteria</taxon>
        <taxon>Bacillati</taxon>
        <taxon>Bacillota</taxon>
        <taxon>Bacilli</taxon>
        <taxon>Bacillales</taxon>
        <taxon>Paenibacillaceae</taxon>
        <taxon>Paenibacillus</taxon>
    </lineage>
</organism>
<dbReference type="InterPro" id="IPR039564">
    <property type="entry name" value="Peptidase_C39-like"/>
</dbReference>
<name>A0A2Z2KHX3_9BACL</name>
<sequence>MKEIVYYSQKNPKWKNTMYSSRGDTTQTIGASACGPTSAAMVISTLTNNVLLPTMAAKYAIENGFRTSNEGTSWGFFSSIAEKHGLTCSQTSGLNEVKTALSKGKLVIASMKKGHFTGGGHYILLVGINGAWIDVYDPNHSNRRYGSDGLVDQGVKDDGKVKSKESVFSAECKQYWIFDTVKKDDTKTTQSTIKDDEEVQTVKMILTKDNSVVEGFMKDNANYIPVSVLKELGHRVTWDNENKKLYIS</sequence>
<gene>
    <name evidence="2" type="ORF">B9T62_19480</name>
</gene>
<accession>A0A2Z2KHX3</accession>
<dbReference type="KEGG" id="pdh:B9T62_19480"/>
<evidence type="ECO:0000313" key="3">
    <source>
        <dbReference type="Proteomes" id="UP000249890"/>
    </source>
</evidence>
<protein>
    <recommendedName>
        <fullName evidence="1">Peptidase C39-like domain-containing protein</fullName>
    </recommendedName>
</protein>
<feature type="domain" description="Peptidase C39-like" evidence="1">
    <location>
        <begin position="4"/>
        <end position="138"/>
    </location>
</feature>
<dbReference type="OrthoDB" id="3186156at2"/>
<dbReference type="Proteomes" id="UP000249890">
    <property type="component" value="Chromosome"/>
</dbReference>
<dbReference type="Pfam" id="PF13529">
    <property type="entry name" value="Peptidase_C39_2"/>
    <property type="match status" value="1"/>
</dbReference>
<evidence type="ECO:0000259" key="1">
    <source>
        <dbReference type="Pfam" id="PF13529"/>
    </source>
</evidence>